<organism evidence="2 3">
    <name type="scientific">Ophiostoma piceae (strain UAMH 11346)</name>
    <name type="common">Sap stain fungus</name>
    <dbReference type="NCBI Taxonomy" id="1262450"/>
    <lineage>
        <taxon>Eukaryota</taxon>
        <taxon>Fungi</taxon>
        <taxon>Dikarya</taxon>
        <taxon>Ascomycota</taxon>
        <taxon>Pezizomycotina</taxon>
        <taxon>Sordariomycetes</taxon>
        <taxon>Sordariomycetidae</taxon>
        <taxon>Ophiostomatales</taxon>
        <taxon>Ophiostomataceae</taxon>
        <taxon>Ophiostoma</taxon>
    </lineage>
</organism>
<protein>
    <submittedName>
        <fullName evidence="2">Uncharacterized protein</fullName>
    </submittedName>
</protein>
<feature type="compositionally biased region" description="Basic residues" evidence="1">
    <location>
        <begin position="66"/>
        <end position="77"/>
    </location>
</feature>
<feature type="region of interest" description="Disordered" evidence="1">
    <location>
        <begin position="200"/>
        <end position="246"/>
    </location>
</feature>
<feature type="compositionally biased region" description="Basic and acidic residues" evidence="1">
    <location>
        <begin position="222"/>
        <end position="232"/>
    </location>
</feature>
<feature type="region of interest" description="Disordered" evidence="1">
    <location>
        <begin position="136"/>
        <end position="166"/>
    </location>
</feature>
<name>S3BQV6_OPHP1</name>
<evidence type="ECO:0000313" key="2">
    <source>
        <dbReference type="EMBL" id="EPE02757.1"/>
    </source>
</evidence>
<dbReference type="AlphaFoldDB" id="S3BQV6"/>
<dbReference type="VEuPathDB" id="FungiDB:F503_08520"/>
<feature type="region of interest" description="Disordered" evidence="1">
    <location>
        <begin position="63"/>
        <end position="83"/>
    </location>
</feature>
<proteinExistence type="predicted"/>
<feature type="region of interest" description="Disordered" evidence="1">
    <location>
        <begin position="279"/>
        <end position="299"/>
    </location>
</feature>
<sequence length="575" mass="62189">MVSSLAARGHSPLGMMGSYSSPYASRPERLETNCVLSFEQVLEQSIRDLYKENTGFFTTHGLQKMGKARQSKTAQKKLKPDGPRRCQAIKKTDKKTVGAKPSSPARVAIVEMIQRVERRAAAQKRISALPAEALLTQPDLPDYEEDGDEDASGDTLTPPATPELKKTLVKEGTVVVPTPSTLGETKPQADGHEDKLQISVSLGQGPVTTIDPVPVPDSEPTSEFKSEHKSESEPVSIQEPEAESEPELMHWDVETGQDVTADMLLAIVISGMESLSIRSEEDTLETTQMPSDDMDLDEDSDPVQAAGIDVGLVEGPAAASSGFTHLPPTAIDDMHVDSSTGAAKPSTQCSAPVTDHTASEPYIGHQAVISTPIHSGENQEIKSAASRRLSSVNLPLAGPSHPIASLDRCEPLRPLLPPSHSSQDDGRRTAMLRPPKGQAVLPRHIPVSPGPPKHCRRRERACPLLPSTTRRESFAKKVFAPPTKSQQSLPWSIPRQVPLPSVNRAPLVLPKPKNEQRFPFFLPSTPKAPPESPPLDPISVLVEAMSQLKLGVSTATSSVGRSMNRWKQFLPTMAR</sequence>
<gene>
    <name evidence="2" type="ORF">F503_08520</name>
</gene>
<feature type="compositionally biased region" description="Acidic residues" evidence="1">
    <location>
        <begin position="141"/>
        <end position="152"/>
    </location>
</feature>
<accession>S3BQV6</accession>
<keyword evidence="3" id="KW-1185">Reference proteome</keyword>
<evidence type="ECO:0000313" key="3">
    <source>
        <dbReference type="Proteomes" id="UP000016923"/>
    </source>
</evidence>
<dbReference type="HOGENOM" id="CLU_474146_0_0_1"/>
<dbReference type="EMBL" id="KE148174">
    <property type="protein sequence ID" value="EPE02757.1"/>
    <property type="molecule type" value="Genomic_DNA"/>
</dbReference>
<dbReference type="Proteomes" id="UP000016923">
    <property type="component" value="Unassembled WGS sequence"/>
</dbReference>
<evidence type="ECO:0000256" key="1">
    <source>
        <dbReference type="SAM" id="MobiDB-lite"/>
    </source>
</evidence>
<reference evidence="2 3" key="1">
    <citation type="journal article" date="2013" name="BMC Genomics">
        <title>The genome and transcriptome of the pine saprophyte Ophiostoma piceae, and a comparison with the bark beetle-associated pine pathogen Grosmannia clavigera.</title>
        <authorList>
            <person name="Haridas S."/>
            <person name="Wang Y."/>
            <person name="Lim L."/>
            <person name="Massoumi Alamouti S."/>
            <person name="Jackman S."/>
            <person name="Docking R."/>
            <person name="Robertson G."/>
            <person name="Birol I."/>
            <person name="Bohlmann J."/>
            <person name="Breuil C."/>
        </authorList>
    </citation>
    <scope>NUCLEOTIDE SEQUENCE [LARGE SCALE GENOMIC DNA]</scope>
    <source>
        <strain evidence="2 3">UAMH 11346</strain>
    </source>
</reference>